<name>A0A2X0M767_9BASI</name>
<dbReference type="Proteomes" id="UP000249464">
    <property type="component" value="Unassembled WGS sequence"/>
</dbReference>
<dbReference type="EMBL" id="FQNC01000043">
    <property type="protein sequence ID" value="SGY46138.1"/>
    <property type="molecule type" value="Genomic_DNA"/>
</dbReference>
<sequence>MGVRYGPQYINASVAKVPASLVGSCRTIRSLVEHDVNVFIFDAAMAFTYLWPSPSSHPNPHGQAREFLRKIQSMIHDWTSRDSRSTKFIVFFDHPRFRPELKRATVEGRLKKRTTSVLSASPIPVISEDAFNKAFPTAQPWEEDFEGQGRKVELGKIASKGDVSFVLAAHETDPIIAAATKFGSIGGVELVSERTALVSGDSDYAMLLSASLAKYRILPRSKRTADDSMLDSDGRFVLSFLFGNDYFGGVKGWGFKAPIKVPIDNPLFQLNTFLRDNDHAHGRLARGPPINAPALSTDDIRELCDHIRAVRQLYLFASDALFDKNELVDDPTANLSADAARRAITAAGGSNVRFSKEKLFDKVAKIERVSPLLPSAFPRNANPKHGGHHSISDTKAKFDTKVATRCEHNFARESKKPARTMSAPSCADPLRREPVVSTSNKAKQNATPESAPHQFEEAYGHEKLLALTSTKQGLTLRLRRASLRSLRLLGLTTDRFGTP</sequence>
<evidence type="ECO:0000313" key="3">
    <source>
        <dbReference type="Proteomes" id="UP000249464"/>
    </source>
</evidence>
<keyword evidence="3" id="KW-1185">Reference proteome</keyword>
<gene>
    <name evidence="2" type="primary">BQ5605_C001g00388</name>
    <name evidence="2" type="ORF">BQ5605_C001G00388</name>
</gene>
<accession>A0A2X0M767</accession>
<feature type="compositionally biased region" description="Polar residues" evidence="1">
    <location>
        <begin position="436"/>
        <end position="448"/>
    </location>
</feature>
<protein>
    <submittedName>
        <fullName evidence="2">BQ5605_C001g00388 protein</fullName>
    </submittedName>
</protein>
<evidence type="ECO:0000313" key="2">
    <source>
        <dbReference type="EMBL" id="SGY46138.1"/>
    </source>
</evidence>
<reference evidence="2 3" key="1">
    <citation type="submission" date="2016-11" db="EMBL/GenBank/DDBJ databases">
        <authorList>
            <person name="Jaros S."/>
            <person name="Januszkiewicz K."/>
            <person name="Wedrychowicz H."/>
        </authorList>
    </citation>
    <scope>NUCLEOTIDE SEQUENCE [LARGE SCALE GENOMIC DNA]</scope>
</reference>
<organism evidence="2 3">
    <name type="scientific">Microbotryum silenes-dioicae</name>
    <dbReference type="NCBI Taxonomy" id="796604"/>
    <lineage>
        <taxon>Eukaryota</taxon>
        <taxon>Fungi</taxon>
        <taxon>Dikarya</taxon>
        <taxon>Basidiomycota</taxon>
        <taxon>Pucciniomycotina</taxon>
        <taxon>Microbotryomycetes</taxon>
        <taxon>Microbotryales</taxon>
        <taxon>Microbotryaceae</taxon>
        <taxon>Microbotryum</taxon>
    </lineage>
</organism>
<proteinExistence type="predicted"/>
<feature type="region of interest" description="Disordered" evidence="1">
    <location>
        <begin position="412"/>
        <end position="453"/>
    </location>
</feature>
<evidence type="ECO:0000256" key="1">
    <source>
        <dbReference type="SAM" id="MobiDB-lite"/>
    </source>
</evidence>
<dbReference type="AlphaFoldDB" id="A0A2X0M767"/>